<proteinExistence type="predicted"/>
<reference evidence="1 2" key="1">
    <citation type="submission" date="2017-08" db="EMBL/GenBank/DDBJ databases">
        <title>Reclassification of Bisgaard taxon 37 and 44.</title>
        <authorList>
            <person name="Christensen H."/>
        </authorList>
    </citation>
    <scope>NUCLEOTIDE SEQUENCE [LARGE SCALE GENOMIC DNA]</scope>
    <source>
        <strain evidence="1 2">B96_4</strain>
    </source>
</reference>
<keyword evidence="2" id="KW-1185">Reference proteome</keyword>
<dbReference type="EMBL" id="NRJH01000008">
    <property type="protein sequence ID" value="RIY33824.1"/>
    <property type="molecule type" value="Genomic_DNA"/>
</dbReference>
<evidence type="ECO:0000313" key="2">
    <source>
        <dbReference type="Proteomes" id="UP000266258"/>
    </source>
</evidence>
<comment type="caution">
    <text evidence="1">The sequence shown here is derived from an EMBL/GenBank/DDBJ whole genome shotgun (WGS) entry which is preliminary data.</text>
</comment>
<dbReference type="OrthoDB" id="5677368at2"/>
<dbReference type="Proteomes" id="UP000266258">
    <property type="component" value="Unassembled WGS sequence"/>
</dbReference>
<organism evidence="1 2">
    <name type="scientific">Psittacicella melopsittaci</name>
    <dbReference type="NCBI Taxonomy" id="2028576"/>
    <lineage>
        <taxon>Bacteria</taxon>
        <taxon>Pseudomonadati</taxon>
        <taxon>Pseudomonadota</taxon>
        <taxon>Gammaproteobacteria</taxon>
        <taxon>Pasteurellales</taxon>
        <taxon>Psittacicellaceae</taxon>
        <taxon>Psittacicella</taxon>
    </lineage>
</organism>
<accession>A0A3A1YC81</accession>
<name>A0A3A1YC81_9GAMM</name>
<gene>
    <name evidence="1" type="ORF">CJP74_00880</name>
</gene>
<dbReference type="AlphaFoldDB" id="A0A3A1YC81"/>
<protein>
    <submittedName>
        <fullName evidence="1">Uncharacterized protein</fullName>
    </submittedName>
</protein>
<sequence length="271" mass="29882">MASAGANPKLAIAPEQQTSKQIVLANFGASYQLRIALDQLNSITLPFGQIVADTIDPQVQMLARGSDLLIATSASEKVTIVVRDGEQPDSALTLILVPKNIDPQNYQIVVPQLFSGQMLLNLGDISVNDYLAQLSRLVRYTVEATNAVTPIAQASKRQYSLTNFYLNVPYLTPQVLDLVDITPKQGSPYLPLLCGIGLLKFSEMREFQPRNLYYSGIKVRSFWVENISSIDFIWQALSCTQANVMAAVMVTGEKLLPGEKSQIVLLEQINY</sequence>
<evidence type="ECO:0000313" key="1">
    <source>
        <dbReference type="EMBL" id="RIY33824.1"/>
    </source>
</evidence>